<evidence type="ECO:0000256" key="2">
    <source>
        <dbReference type="ARBA" id="ARBA00022679"/>
    </source>
</evidence>
<dbReference type="CDD" id="cd04194">
    <property type="entry name" value="GT8_A4GalT_like"/>
    <property type="match status" value="1"/>
</dbReference>
<dbReference type="PANTHER" id="PTHR13778">
    <property type="entry name" value="GLYCOSYLTRANSFERASE 8 DOMAIN-CONTAINING PROTEIN"/>
    <property type="match status" value="1"/>
</dbReference>
<dbReference type="PATRIC" id="fig|1449336.4.peg.2139"/>
<accession>A0A0R2HSF5</accession>
<dbReference type="GO" id="GO:0016757">
    <property type="term" value="F:glycosyltransferase activity"/>
    <property type="evidence" value="ECO:0007669"/>
    <property type="project" value="UniProtKB-KW"/>
</dbReference>
<dbReference type="AlphaFoldDB" id="A0A0R2HSF5"/>
<reference evidence="4 5" key="1">
    <citation type="journal article" date="2015" name="Genome Announc.">
        <title>Expanding the biotechnology potential of lactobacilli through comparative genomics of 213 strains and associated genera.</title>
        <authorList>
            <person name="Sun Z."/>
            <person name="Harris H.M."/>
            <person name="McCann A."/>
            <person name="Guo C."/>
            <person name="Argimon S."/>
            <person name="Zhang W."/>
            <person name="Yang X."/>
            <person name="Jeffery I.B."/>
            <person name="Cooney J.C."/>
            <person name="Kagawa T.F."/>
            <person name="Liu W."/>
            <person name="Song Y."/>
            <person name="Salvetti E."/>
            <person name="Wrobel A."/>
            <person name="Rasinkangas P."/>
            <person name="Parkhill J."/>
            <person name="Rea M.C."/>
            <person name="O'Sullivan O."/>
            <person name="Ritari J."/>
            <person name="Douillard F.P."/>
            <person name="Paul Ross R."/>
            <person name="Yang R."/>
            <person name="Briner A.E."/>
            <person name="Felis G.E."/>
            <person name="de Vos W.M."/>
            <person name="Barrangou R."/>
            <person name="Klaenhammer T.R."/>
            <person name="Caufield P.W."/>
            <person name="Cui Y."/>
            <person name="Zhang H."/>
            <person name="O'Toole P.W."/>
        </authorList>
    </citation>
    <scope>NUCLEOTIDE SEQUENCE [LARGE SCALE GENOMIC DNA]</scope>
    <source>
        <strain evidence="4 5">DSM 20623</strain>
    </source>
</reference>
<dbReference type="GO" id="GO:0046872">
    <property type="term" value="F:metal ion binding"/>
    <property type="evidence" value="ECO:0007669"/>
    <property type="project" value="UniProtKB-KW"/>
</dbReference>
<keyword evidence="3" id="KW-0479">Metal-binding</keyword>
<proteinExistence type="predicted"/>
<evidence type="ECO:0000313" key="4">
    <source>
        <dbReference type="EMBL" id="KRN54518.1"/>
    </source>
</evidence>
<evidence type="ECO:0000313" key="5">
    <source>
        <dbReference type="Proteomes" id="UP000051658"/>
    </source>
</evidence>
<sequence>MTNTTVIPIVSASDEKYAPYLGVMIQSLLNHLPDKYSVIFYIIDDYISEQSKEHLSSLGQIQYLSVNKALYQNFLESDHITQTAYYRISIPDLLVDLDYEKVLYLDADMLILDDISKLFQTDLGDAIVGAVIDPGQAKASARLGITTNDYYFNSGTLLIQLQQWRKNHITKKTIDYLTNFPDKIIYHDQDALNATLYENWFPLHPKWNMQTSLIFRKHNAPDAHYAKTYEEAITLPSIIHFTGHDKPWNTLQGHPYTQAYLAQLQAGPFKKNMYQTKETEEIL</sequence>
<evidence type="ECO:0000256" key="1">
    <source>
        <dbReference type="ARBA" id="ARBA00022676"/>
    </source>
</evidence>
<keyword evidence="5" id="KW-1185">Reference proteome</keyword>
<keyword evidence="1" id="KW-0328">Glycosyltransferase</keyword>
<dbReference type="EMBL" id="JQBS01000035">
    <property type="protein sequence ID" value="KRN54518.1"/>
    <property type="molecule type" value="Genomic_DNA"/>
</dbReference>
<comment type="caution">
    <text evidence="4">The sequence shown here is derived from an EMBL/GenBank/DDBJ whole genome shotgun (WGS) entry which is preliminary data.</text>
</comment>
<dbReference type="Proteomes" id="UP000051658">
    <property type="component" value="Unassembled WGS sequence"/>
</dbReference>
<dbReference type="Pfam" id="PF01501">
    <property type="entry name" value="Glyco_transf_8"/>
    <property type="match status" value="1"/>
</dbReference>
<dbReference type="InterPro" id="IPR050748">
    <property type="entry name" value="Glycosyltrans_8_dom-fam"/>
</dbReference>
<protein>
    <submittedName>
        <fullName evidence="4">General stress protein A</fullName>
    </submittedName>
</protein>
<dbReference type="PANTHER" id="PTHR13778:SF47">
    <property type="entry name" value="LIPOPOLYSACCHARIDE 1,3-GALACTOSYLTRANSFERASE"/>
    <property type="match status" value="1"/>
</dbReference>
<dbReference type="eggNOG" id="COG1442">
    <property type="taxonomic scope" value="Bacteria"/>
</dbReference>
<dbReference type="Gene3D" id="3.90.550.10">
    <property type="entry name" value="Spore Coat Polysaccharide Biosynthesis Protein SpsA, Chain A"/>
    <property type="match status" value="1"/>
</dbReference>
<dbReference type="InterPro" id="IPR029044">
    <property type="entry name" value="Nucleotide-diphossugar_trans"/>
</dbReference>
<dbReference type="RefSeq" id="WP_034569273.1">
    <property type="nucleotide sequence ID" value="NZ_JQBS01000035.1"/>
</dbReference>
<dbReference type="GeneID" id="89589092"/>
<name>A0A0R2HSF5_CARDV</name>
<evidence type="ECO:0000256" key="3">
    <source>
        <dbReference type="ARBA" id="ARBA00022723"/>
    </source>
</evidence>
<dbReference type="SUPFAM" id="SSF53448">
    <property type="entry name" value="Nucleotide-diphospho-sugar transferases"/>
    <property type="match status" value="1"/>
</dbReference>
<dbReference type="InterPro" id="IPR002495">
    <property type="entry name" value="Glyco_trans_8"/>
</dbReference>
<keyword evidence="2" id="KW-0808">Transferase</keyword>
<organism evidence="4 5">
    <name type="scientific">Carnobacterium divergens DSM 20623</name>
    <dbReference type="NCBI Taxonomy" id="1449336"/>
    <lineage>
        <taxon>Bacteria</taxon>
        <taxon>Bacillati</taxon>
        <taxon>Bacillota</taxon>
        <taxon>Bacilli</taxon>
        <taxon>Lactobacillales</taxon>
        <taxon>Carnobacteriaceae</taxon>
        <taxon>Carnobacterium</taxon>
    </lineage>
</organism>
<gene>
    <name evidence="4" type="ORF">IV74_GL002102</name>
</gene>